<protein>
    <submittedName>
        <fullName evidence="2">Uncharacterized protein</fullName>
    </submittedName>
</protein>
<feature type="region of interest" description="Disordered" evidence="1">
    <location>
        <begin position="42"/>
        <end position="66"/>
    </location>
</feature>
<evidence type="ECO:0000313" key="3">
    <source>
        <dbReference type="Proteomes" id="UP000285523"/>
    </source>
</evidence>
<dbReference type="EMBL" id="QYYD01000027">
    <property type="protein sequence ID" value="RJF68629.1"/>
    <property type="molecule type" value="Genomic_DNA"/>
</dbReference>
<reference evidence="2 3" key="1">
    <citation type="submission" date="2018-09" db="EMBL/GenBank/DDBJ databases">
        <title>Draft genome sequence of Rhodopseudomonas palustris 2.1.18.</title>
        <authorList>
            <person name="Robertson S.L."/>
            <person name="Meyer T.E."/>
            <person name="Kyndt J.A."/>
        </authorList>
    </citation>
    <scope>NUCLEOTIDE SEQUENCE [LARGE SCALE GENOMIC DNA]</scope>
    <source>
        <strain evidence="2 3">2.1.18</strain>
    </source>
</reference>
<dbReference type="OrthoDB" id="8141445at2"/>
<dbReference type="RefSeq" id="WP_119858654.1">
    <property type="nucleotide sequence ID" value="NZ_QYYD01000027.1"/>
</dbReference>
<gene>
    <name evidence="2" type="ORF">D4Q52_21700</name>
</gene>
<evidence type="ECO:0000256" key="1">
    <source>
        <dbReference type="SAM" id="MobiDB-lite"/>
    </source>
</evidence>
<dbReference type="AlphaFoldDB" id="A0A418UZD3"/>
<name>A0A418UZD3_RHOPL</name>
<evidence type="ECO:0000313" key="2">
    <source>
        <dbReference type="EMBL" id="RJF68629.1"/>
    </source>
</evidence>
<organism evidence="2 3">
    <name type="scientific">Rhodopseudomonas palustris</name>
    <dbReference type="NCBI Taxonomy" id="1076"/>
    <lineage>
        <taxon>Bacteria</taxon>
        <taxon>Pseudomonadati</taxon>
        <taxon>Pseudomonadota</taxon>
        <taxon>Alphaproteobacteria</taxon>
        <taxon>Hyphomicrobiales</taxon>
        <taxon>Nitrobacteraceae</taxon>
        <taxon>Rhodopseudomonas</taxon>
    </lineage>
</organism>
<accession>A0A418UZD3</accession>
<sequence length="66" mass="6929">MATITTSLAGLRDGRETLADAEEELRVLTALIGCIMVAEDATGQQDSRKPLHHLTPPNMAGLAKAG</sequence>
<comment type="caution">
    <text evidence="2">The sequence shown here is derived from an EMBL/GenBank/DDBJ whole genome shotgun (WGS) entry which is preliminary data.</text>
</comment>
<dbReference type="Proteomes" id="UP000285523">
    <property type="component" value="Unassembled WGS sequence"/>
</dbReference>
<proteinExistence type="predicted"/>